<comment type="caution">
    <text evidence="1">The sequence shown here is derived from an EMBL/GenBank/DDBJ whole genome shotgun (WGS) entry which is preliminary data.</text>
</comment>
<accession>A0A9N9JJL9</accession>
<organism evidence="1 2">
    <name type="scientific">Dentiscutata erythropus</name>
    <dbReference type="NCBI Taxonomy" id="1348616"/>
    <lineage>
        <taxon>Eukaryota</taxon>
        <taxon>Fungi</taxon>
        <taxon>Fungi incertae sedis</taxon>
        <taxon>Mucoromycota</taxon>
        <taxon>Glomeromycotina</taxon>
        <taxon>Glomeromycetes</taxon>
        <taxon>Diversisporales</taxon>
        <taxon>Gigasporaceae</taxon>
        <taxon>Dentiscutata</taxon>
    </lineage>
</organism>
<evidence type="ECO:0000313" key="2">
    <source>
        <dbReference type="Proteomes" id="UP000789405"/>
    </source>
</evidence>
<gene>
    <name evidence="1" type="ORF">DERYTH_LOCUS20167</name>
</gene>
<name>A0A9N9JJL9_9GLOM</name>
<evidence type="ECO:0000313" key="1">
    <source>
        <dbReference type="EMBL" id="CAG8784782.1"/>
    </source>
</evidence>
<dbReference type="Proteomes" id="UP000789405">
    <property type="component" value="Unassembled WGS sequence"/>
</dbReference>
<dbReference type="OrthoDB" id="1748060at2759"/>
<feature type="non-terminal residue" evidence="1">
    <location>
        <position position="1"/>
    </location>
</feature>
<keyword evidence="2" id="KW-1185">Reference proteome</keyword>
<reference evidence="1" key="1">
    <citation type="submission" date="2021-06" db="EMBL/GenBank/DDBJ databases">
        <authorList>
            <person name="Kallberg Y."/>
            <person name="Tangrot J."/>
            <person name="Rosling A."/>
        </authorList>
    </citation>
    <scope>NUCLEOTIDE SEQUENCE</scope>
    <source>
        <strain evidence="1">MA453B</strain>
    </source>
</reference>
<proteinExistence type="predicted"/>
<protein>
    <submittedName>
        <fullName evidence="1">10372_t:CDS:1</fullName>
    </submittedName>
</protein>
<dbReference type="EMBL" id="CAJVPY010023282">
    <property type="protein sequence ID" value="CAG8784782.1"/>
    <property type="molecule type" value="Genomic_DNA"/>
</dbReference>
<sequence length="226" mass="26995">EDGMYMFRIQGEIYYSIGSLFPDIKKPKFLQLYIYNTEHETNNQLAIIPNFHKNTLELIKEILNQFNSFMTNFRSIATNSIDNLRLIIKADHSLDQRIYNTLTASQVAAVWINSHDPVNPTKRNIIVKTKSRNLQYISEMNRSYNLIQYPLFFPRGDYRWNLEILQNASLKKVTTRQYYTYKLHIHENSLTLIHHGRRLLQQYIVDNYVKIESERLNYLQLNQDKL</sequence>
<dbReference type="PANTHER" id="PTHR45786">
    <property type="entry name" value="DNA BINDING PROTEIN-LIKE"/>
    <property type="match status" value="1"/>
</dbReference>
<dbReference type="PANTHER" id="PTHR45786:SF74">
    <property type="entry name" value="ATP-DEPENDENT DNA HELICASE"/>
    <property type="match status" value="1"/>
</dbReference>
<dbReference type="AlphaFoldDB" id="A0A9N9JJL9"/>